<dbReference type="InParanoid" id="A0A1B1AM54"/>
<protein>
    <recommendedName>
        <fullName evidence="8">Peptidase S49 domain-containing protein</fullName>
    </recommendedName>
</protein>
<evidence type="ECO:0000256" key="6">
    <source>
        <dbReference type="ARBA" id="ARBA00023136"/>
    </source>
</evidence>
<evidence type="ECO:0000256" key="4">
    <source>
        <dbReference type="ARBA" id="ARBA00022801"/>
    </source>
</evidence>
<dbReference type="SUPFAM" id="SSF52096">
    <property type="entry name" value="ClpP/crotonase"/>
    <property type="match status" value="2"/>
</dbReference>
<keyword evidence="3" id="KW-0645">Protease</keyword>
<evidence type="ECO:0000256" key="3">
    <source>
        <dbReference type="ARBA" id="ARBA00022670"/>
    </source>
</evidence>
<evidence type="ECO:0000256" key="7">
    <source>
        <dbReference type="PIRSR" id="PIRSR001217-1"/>
    </source>
</evidence>
<evidence type="ECO:0000256" key="2">
    <source>
        <dbReference type="ARBA" id="ARBA00008683"/>
    </source>
</evidence>
<dbReference type="PANTHER" id="PTHR33209">
    <property type="entry name" value="PROTEASE 4"/>
    <property type="match status" value="1"/>
</dbReference>
<feature type="domain" description="Peptidase S49" evidence="8">
    <location>
        <begin position="362"/>
        <end position="515"/>
    </location>
</feature>
<evidence type="ECO:0000259" key="8">
    <source>
        <dbReference type="Pfam" id="PF01343"/>
    </source>
</evidence>
<keyword evidence="5" id="KW-0720">Serine protease</keyword>
<dbReference type="CDD" id="cd07023">
    <property type="entry name" value="S49_Sppa_N_C"/>
    <property type="match status" value="1"/>
</dbReference>
<dbReference type="STRING" id="1759059.ATE48_17700"/>
<reference evidence="9 10" key="1">
    <citation type="submission" date="2015-11" db="EMBL/GenBank/DDBJ databases">
        <title>Whole-Genome Sequence of Candidatus Oderbacter manganicum from the National Park Lower Oder Valley, Germany.</title>
        <authorList>
            <person name="Braun B."/>
            <person name="Liere K."/>
            <person name="Szewzyk U."/>
        </authorList>
    </citation>
    <scope>NUCLEOTIDE SEQUENCE [LARGE SCALE GENOMIC DNA]</scope>
    <source>
        <strain evidence="9 10">OTSz_A_272</strain>
    </source>
</reference>
<keyword evidence="6" id="KW-0472">Membrane</keyword>
<dbReference type="NCBIfam" id="TIGR00706">
    <property type="entry name" value="SppA_dom"/>
    <property type="match status" value="1"/>
</dbReference>
<evidence type="ECO:0000313" key="9">
    <source>
        <dbReference type="EMBL" id="ANP47600.1"/>
    </source>
</evidence>
<dbReference type="CDD" id="cd07018">
    <property type="entry name" value="S49_SppA_67K_type"/>
    <property type="match status" value="1"/>
</dbReference>
<feature type="domain" description="Peptidase S49" evidence="8">
    <location>
        <begin position="137"/>
        <end position="266"/>
    </location>
</feature>
<gene>
    <name evidence="9" type="ORF">ATE48_17700</name>
</gene>
<name>A0A1B1AM54_9PROT</name>
<keyword evidence="10" id="KW-1185">Reference proteome</keyword>
<dbReference type="InterPro" id="IPR029045">
    <property type="entry name" value="ClpP/crotonase-like_dom_sf"/>
</dbReference>
<dbReference type="Gene3D" id="6.20.330.10">
    <property type="match status" value="1"/>
</dbReference>
<organism evidence="9 10">
    <name type="scientific">Candidatus Viadribacter manganicus</name>
    <dbReference type="NCBI Taxonomy" id="1759059"/>
    <lineage>
        <taxon>Bacteria</taxon>
        <taxon>Pseudomonadati</taxon>
        <taxon>Pseudomonadota</taxon>
        <taxon>Alphaproteobacteria</taxon>
        <taxon>Hyphomonadales</taxon>
        <taxon>Hyphomonadaceae</taxon>
        <taxon>Candidatus Viadribacter</taxon>
    </lineage>
</organism>
<dbReference type="InterPro" id="IPR002142">
    <property type="entry name" value="Peptidase_S49"/>
</dbReference>
<feature type="active site" description="Nucleophile" evidence="7">
    <location>
        <position position="379"/>
    </location>
</feature>
<dbReference type="PANTHER" id="PTHR33209:SF1">
    <property type="entry name" value="PEPTIDASE S49 DOMAIN-CONTAINING PROTEIN"/>
    <property type="match status" value="1"/>
</dbReference>
<dbReference type="RefSeq" id="WP_066773881.1">
    <property type="nucleotide sequence ID" value="NZ_CP013244.1"/>
</dbReference>
<dbReference type="PIRSF" id="PIRSF001217">
    <property type="entry name" value="Protease_4_SppA"/>
    <property type="match status" value="1"/>
</dbReference>
<dbReference type="Proteomes" id="UP000092498">
    <property type="component" value="Chromosome"/>
</dbReference>
<comment type="similarity">
    <text evidence="2">Belongs to the peptidase S49 family.</text>
</comment>
<dbReference type="GO" id="GO:0006465">
    <property type="term" value="P:signal peptide processing"/>
    <property type="evidence" value="ECO:0007669"/>
    <property type="project" value="InterPro"/>
</dbReference>
<dbReference type="GO" id="GO:0016020">
    <property type="term" value="C:membrane"/>
    <property type="evidence" value="ECO:0007669"/>
    <property type="project" value="UniProtKB-SubCell"/>
</dbReference>
<proteinExistence type="inferred from homology"/>
<accession>A0A1B1AM54</accession>
<dbReference type="AlphaFoldDB" id="A0A1B1AM54"/>
<dbReference type="FunCoup" id="A0A1B1AM54">
    <property type="interactions" value="215"/>
</dbReference>
<keyword evidence="4" id="KW-0378">Hydrolase</keyword>
<dbReference type="InterPro" id="IPR004634">
    <property type="entry name" value="Pept_S49_pIV"/>
</dbReference>
<evidence type="ECO:0000313" key="10">
    <source>
        <dbReference type="Proteomes" id="UP000092498"/>
    </source>
</evidence>
<dbReference type="Gene3D" id="3.90.226.10">
    <property type="entry name" value="2-enoyl-CoA Hydratase, Chain A, domain 1"/>
    <property type="match status" value="2"/>
</dbReference>
<dbReference type="KEGG" id="cbot:ATE48_17700"/>
<dbReference type="InterPro" id="IPR004635">
    <property type="entry name" value="Pept_S49_SppA"/>
</dbReference>
<dbReference type="EMBL" id="CP013244">
    <property type="protein sequence ID" value="ANP47600.1"/>
    <property type="molecule type" value="Genomic_DNA"/>
</dbReference>
<dbReference type="InterPro" id="IPR047272">
    <property type="entry name" value="S49_SppA_C"/>
</dbReference>
<dbReference type="Pfam" id="PF01343">
    <property type="entry name" value="Peptidase_S49"/>
    <property type="match status" value="2"/>
</dbReference>
<sequence length="586" mass="62781">MKQFLITVAGVLTGLVLFLFIGPFLLIGMLAASFGGQPAQPAHMVLALDLREPLTDQRPANPFASLSGTSSALLDVLAKIDAARTDNAVEGIYIRANTGGMQAAQAEELRAALAAFRESGKFVVAHLQNDGVRMGMPGYMAIADSDEVWLQETSEFQPMGLSAEVTFFGQTLQRYHLQAQFEQREDYKTYPNSLTQRTFTPAHREEITSLMNGIYGNMITNIAADRGITPDATRAAVEATPFTAQRARELSLIDQIGRPEEAERAALARAENSELVDFDDYRAPTHSGGRVIAVVQGEGAIVSGPESHDVFGGESAMNSDAIAQALLDASEDEDVAAIVFRVSSPGGSVVASDQILAALRTAKERGKHIVVSMGDVAASGGYYVSAYADEIIASPSTITGSIGVVGGKLIIGPAMDYYLSSNTETITVGSPMVEMFTTQRGFNQAERAAFAGFIDRAYQQFLGLVADGRGMTPEQVRAVAQGRVWTGQQALERGLVDHLGGFSVAVARARALAGIEENARVQLRYYPTVESPFEAFGRMFGASSESVEALVRINAALSDPRMQRVMAAMREEDAGARAQADHFTVE</sequence>
<dbReference type="OrthoDB" id="9764363at2"/>
<comment type="subcellular location">
    <subcellularLocation>
        <location evidence="1">Membrane</location>
    </subcellularLocation>
</comment>
<feature type="active site" description="Proton donor/acceptor" evidence="7">
    <location>
        <position position="188"/>
    </location>
</feature>
<dbReference type="InterPro" id="IPR047217">
    <property type="entry name" value="S49_SppA_67K_type_N"/>
</dbReference>
<evidence type="ECO:0000256" key="5">
    <source>
        <dbReference type="ARBA" id="ARBA00022825"/>
    </source>
</evidence>
<evidence type="ECO:0000256" key="1">
    <source>
        <dbReference type="ARBA" id="ARBA00004370"/>
    </source>
</evidence>
<dbReference type="GO" id="GO:0008236">
    <property type="term" value="F:serine-type peptidase activity"/>
    <property type="evidence" value="ECO:0007669"/>
    <property type="project" value="UniProtKB-KW"/>
</dbReference>